<dbReference type="InParanoid" id="A0A316VR71"/>
<name>A0A316VR71_9BASI</name>
<sequence>MLCCPLDAVSSLRTMRRKLRLHSLAMVPTTRKAPAPCASDAAIPNLMAMEASLCPIERMSGYLVQHLSDGCMRFARRRVGIVGRLLAAMSTALPDLEAPGYTSAWAQSRDPTSTNCDSSGRFAFPQQPARIDQQHSDAFLRNPASARVAARGGARTRDIGFPLVGRWVP</sequence>
<dbReference type="Proteomes" id="UP000245783">
    <property type="component" value="Unassembled WGS sequence"/>
</dbReference>
<protein>
    <submittedName>
        <fullName evidence="1">Uncharacterized protein</fullName>
    </submittedName>
</protein>
<keyword evidence="2" id="KW-1185">Reference proteome</keyword>
<dbReference type="GeneID" id="37033130"/>
<dbReference type="EMBL" id="KZ819430">
    <property type="protein sequence ID" value="PWN40107.1"/>
    <property type="molecule type" value="Genomic_DNA"/>
</dbReference>
<accession>A0A316VR71</accession>
<gene>
    <name evidence="1" type="ORF">IE81DRAFT_245080</name>
</gene>
<dbReference type="RefSeq" id="XP_025367267.1">
    <property type="nucleotide sequence ID" value="XM_025511260.1"/>
</dbReference>
<evidence type="ECO:0000313" key="1">
    <source>
        <dbReference type="EMBL" id="PWN40107.1"/>
    </source>
</evidence>
<organism evidence="1 2">
    <name type="scientific">Ceraceosorus guamensis</name>
    <dbReference type="NCBI Taxonomy" id="1522189"/>
    <lineage>
        <taxon>Eukaryota</taxon>
        <taxon>Fungi</taxon>
        <taxon>Dikarya</taxon>
        <taxon>Basidiomycota</taxon>
        <taxon>Ustilaginomycotina</taxon>
        <taxon>Exobasidiomycetes</taxon>
        <taxon>Ceraceosorales</taxon>
        <taxon>Ceraceosoraceae</taxon>
        <taxon>Ceraceosorus</taxon>
    </lineage>
</organism>
<dbReference type="AlphaFoldDB" id="A0A316VR71"/>
<evidence type="ECO:0000313" key="2">
    <source>
        <dbReference type="Proteomes" id="UP000245783"/>
    </source>
</evidence>
<reference evidence="1 2" key="1">
    <citation type="journal article" date="2018" name="Mol. Biol. Evol.">
        <title>Broad Genomic Sampling Reveals a Smut Pathogenic Ancestry of the Fungal Clade Ustilaginomycotina.</title>
        <authorList>
            <person name="Kijpornyongpan T."/>
            <person name="Mondo S.J."/>
            <person name="Barry K."/>
            <person name="Sandor L."/>
            <person name="Lee J."/>
            <person name="Lipzen A."/>
            <person name="Pangilinan J."/>
            <person name="LaButti K."/>
            <person name="Hainaut M."/>
            <person name="Henrissat B."/>
            <person name="Grigoriev I.V."/>
            <person name="Spatafora J.W."/>
            <person name="Aime M.C."/>
        </authorList>
    </citation>
    <scope>NUCLEOTIDE SEQUENCE [LARGE SCALE GENOMIC DNA]</scope>
    <source>
        <strain evidence="1 2">MCA 4658</strain>
    </source>
</reference>
<proteinExistence type="predicted"/>